<sequence length="195" mass="22676">MFGFGDIIRRREILDGREWIVYPVRVVEDTEDHLAVYLAKGTPLTFGQGDFRWGNHPWANFDHIWQSDGVLQVQRPGDGYSVWHFWEGDTFSGWYINFQEPMRRDARGFDTLDQELDIWVPADGSSFQWKDVEHFEERQRLGGFHPGEADAVRTEAQRVAAMLDAGTTWWSDRWTDWSAPAIWEVPGRMDLSAPA</sequence>
<dbReference type="Proteomes" id="UP001197114">
    <property type="component" value="Unassembled WGS sequence"/>
</dbReference>
<dbReference type="Pfam" id="PF04167">
    <property type="entry name" value="DUF402"/>
    <property type="match status" value="1"/>
</dbReference>
<accession>A0ABS6YHM1</accession>
<comment type="caution">
    <text evidence="3">The sequence shown here is derived from an EMBL/GenBank/DDBJ whole genome shotgun (WGS) entry which is preliminary data.</text>
</comment>
<protein>
    <submittedName>
        <fullName evidence="3">DUF402 domain-containing protein</fullName>
    </submittedName>
</protein>
<dbReference type="PANTHER" id="PTHR39159">
    <property type="match status" value="1"/>
</dbReference>
<evidence type="ECO:0000313" key="3">
    <source>
        <dbReference type="EMBL" id="MBW5420902.1"/>
    </source>
</evidence>
<dbReference type="InterPro" id="IPR007295">
    <property type="entry name" value="DUF402"/>
</dbReference>
<gene>
    <name evidence="3" type="ORF">GKQ77_04860</name>
</gene>
<dbReference type="InterPro" id="IPR050212">
    <property type="entry name" value="Ntdp-like"/>
</dbReference>
<organism evidence="3 4">
    <name type="scientific">Streptomyces anatolicus</name>
    <dbReference type="NCBI Taxonomy" id="2675858"/>
    <lineage>
        <taxon>Bacteria</taxon>
        <taxon>Bacillati</taxon>
        <taxon>Actinomycetota</taxon>
        <taxon>Actinomycetes</taxon>
        <taxon>Kitasatosporales</taxon>
        <taxon>Streptomycetaceae</taxon>
        <taxon>Streptomyces</taxon>
    </lineage>
</organism>
<evidence type="ECO:0000313" key="4">
    <source>
        <dbReference type="Proteomes" id="UP001197114"/>
    </source>
</evidence>
<keyword evidence="4" id="KW-1185">Reference proteome</keyword>
<evidence type="ECO:0000256" key="1">
    <source>
        <dbReference type="ARBA" id="ARBA00022801"/>
    </source>
</evidence>
<name>A0ABS6YHM1_9ACTN</name>
<dbReference type="RefSeq" id="WP_219687472.1">
    <property type="nucleotide sequence ID" value="NZ_WMBF01000024.1"/>
</dbReference>
<proteinExistence type="predicted"/>
<dbReference type="EMBL" id="WMBF01000024">
    <property type="protein sequence ID" value="MBW5420902.1"/>
    <property type="molecule type" value="Genomic_DNA"/>
</dbReference>
<reference evidence="3 4" key="1">
    <citation type="submission" date="2019-11" db="EMBL/GenBank/DDBJ databases">
        <authorList>
            <person name="Ay H."/>
        </authorList>
    </citation>
    <scope>NUCLEOTIDE SEQUENCE [LARGE SCALE GENOMIC DNA]</scope>
    <source>
        <strain evidence="3 4">BG9H</strain>
    </source>
</reference>
<dbReference type="Gene3D" id="2.40.380.10">
    <property type="entry name" value="FomD-like"/>
    <property type="match status" value="1"/>
</dbReference>
<keyword evidence="1" id="KW-0378">Hydrolase</keyword>
<feature type="domain" description="DUF402" evidence="2">
    <location>
        <begin position="56"/>
        <end position="166"/>
    </location>
</feature>
<evidence type="ECO:0000259" key="2">
    <source>
        <dbReference type="Pfam" id="PF04167"/>
    </source>
</evidence>
<dbReference type="InterPro" id="IPR035930">
    <property type="entry name" value="FomD-like_sf"/>
</dbReference>
<dbReference type="SUPFAM" id="SSF159234">
    <property type="entry name" value="FomD-like"/>
    <property type="match status" value="1"/>
</dbReference>
<dbReference type="PANTHER" id="PTHR39159:SF1">
    <property type="entry name" value="UPF0374 PROTEIN YGAC"/>
    <property type="match status" value="1"/>
</dbReference>